<evidence type="ECO:0000313" key="1">
    <source>
        <dbReference type="EMBL" id="DAE32329.1"/>
    </source>
</evidence>
<sequence length="136" mass="16062">MFQKLKEKIRKWLLEILQPDIDALKNEINESNTRLNFATSSCDEAARQCQISIQQNEEMKKMYNQITDVAVDVGFYDSEHSWAVVCIAGRPEYVKFIPLSRADARTVMNFLRQFQYSQLIVDSPLRFKDELQRYFI</sequence>
<name>A0A8S5RMI4_9VIRU</name>
<reference evidence="1" key="1">
    <citation type="journal article" date="2021" name="Proc. Natl. Acad. Sci. U.S.A.">
        <title>A Catalog of Tens of Thousands of Viruses from Human Metagenomes Reveals Hidden Associations with Chronic Diseases.</title>
        <authorList>
            <person name="Tisza M.J."/>
            <person name="Buck C.B."/>
        </authorList>
    </citation>
    <scope>NUCLEOTIDE SEQUENCE</scope>
    <source>
        <strain evidence="1">CtviY17</strain>
    </source>
</reference>
<dbReference type="EMBL" id="BK059120">
    <property type="protein sequence ID" value="DAE32329.1"/>
    <property type="molecule type" value="Genomic_DNA"/>
</dbReference>
<accession>A0A8S5RMI4</accession>
<organism evidence="1">
    <name type="scientific">virus sp. ctviY17</name>
    <dbReference type="NCBI Taxonomy" id="2825828"/>
    <lineage>
        <taxon>Viruses</taxon>
    </lineage>
</organism>
<protein>
    <submittedName>
        <fullName evidence="1">Uncharacterized protein</fullName>
    </submittedName>
</protein>
<proteinExistence type="predicted"/>